<dbReference type="Proteomes" id="UP001597467">
    <property type="component" value="Unassembled WGS sequence"/>
</dbReference>
<evidence type="ECO:0000256" key="1">
    <source>
        <dbReference type="SAM" id="SignalP"/>
    </source>
</evidence>
<dbReference type="EMBL" id="JBHULM010000009">
    <property type="protein sequence ID" value="MFD2541966.1"/>
    <property type="molecule type" value="Genomic_DNA"/>
</dbReference>
<protein>
    <submittedName>
        <fullName evidence="3">Glutaredoxin family protein</fullName>
    </submittedName>
</protein>
<dbReference type="Pfam" id="PF00462">
    <property type="entry name" value="Glutaredoxin"/>
    <property type="match status" value="1"/>
</dbReference>
<evidence type="ECO:0000313" key="4">
    <source>
        <dbReference type="Proteomes" id="UP001597467"/>
    </source>
</evidence>
<gene>
    <name evidence="3" type="ORF">ACFSSB_06500</name>
</gene>
<dbReference type="Gene3D" id="3.40.30.10">
    <property type="entry name" value="Glutaredoxin"/>
    <property type="match status" value="1"/>
</dbReference>
<evidence type="ECO:0000313" key="3">
    <source>
        <dbReference type="EMBL" id="MFD2541966.1"/>
    </source>
</evidence>
<proteinExistence type="predicted"/>
<dbReference type="RefSeq" id="WP_379902247.1">
    <property type="nucleotide sequence ID" value="NZ_JBHULM010000009.1"/>
</dbReference>
<keyword evidence="1" id="KW-0732">Signal</keyword>
<feature type="domain" description="Glutaredoxin" evidence="2">
    <location>
        <begin position="123"/>
        <end position="183"/>
    </location>
</feature>
<evidence type="ECO:0000259" key="2">
    <source>
        <dbReference type="Pfam" id="PF00462"/>
    </source>
</evidence>
<feature type="signal peptide" evidence="1">
    <location>
        <begin position="1"/>
        <end position="19"/>
    </location>
</feature>
<feature type="chain" id="PRO_5046126475" evidence="1">
    <location>
        <begin position="20"/>
        <end position="205"/>
    </location>
</feature>
<sequence length="205" mass="23903">MKNFTFCYLFFFISVLSFAQNNHTHISIEKKESKKKVEVFAVNSSSTDYELFLKINATGFRKIANNTFTKVIPANSKVQMVTLLKISEVNNISFGMIVSEIEQEKQANAITFTFAEDKKNKPVILFVKDYCDLCENTIKLFSDNNIIHTIYNIDEDLEYYQKVQQELLNRKNDKTSLVPIIEIEDSIYNRLTDRNKLIQALKNHY</sequence>
<organism evidence="3 4">
    <name type="scientific">Lacinutrix gracilariae</name>
    <dbReference type="NCBI Taxonomy" id="1747198"/>
    <lineage>
        <taxon>Bacteria</taxon>
        <taxon>Pseudomonadati</taxon>
        <taxon>Bacteroidota</taxon>
        <taxon>Flavobacteriia</taxon>
        <taxon>Flavobacteriales</taxon>
        <taxon>Flavobacteriaceae</taxon>
        <taxon>Lacinutrix</taxon>
    </lineage>
</organism>
<dbReference type="PROSITE" id="PS51354">
    <property type="entry name" value="GLUTAREDOXIN_2"/>
    <property type="match status" value="1"/>
</dbReference>
<reference evidence="4" key="1">
    <citation type="journal article" date="2019" name="Int. J. Syst. Evol. Microbiol.">
        <title>The Global Catalogue of Microorganisms (GCM) 10K type strain sequencing project: providing services to taxonomists for standard genome sequencing and annotation.</title>
        <authorList>
            <consortium name="The Broad Institute Genomics Platform"/>
            <consortium name="The Broad Institute Genome Sequencing Center for Infectious Disease"/>
            <person name="Wu L."/>
            <person name="Ma J."/>
        </authorList>
    </citation>
    <scope>NUCLEOTIDE SEQUENCE [LARGE SCALE GENOMIC DNA]</scope>
    <source>
        <strain evidence="4">KCTC 42808</strain>
    </source>
</reference>
<keyword evidence="4" id="KW-1185">Reference proteome</keyword>
<dbReference type="InterPro" id="IPR002109">
    <property type="entry name" value="Glutaredoxin"/>
</dbReference>
<accession>A0ABW5JZM6</accession>
<dbReference type="InterPro" id="IPR036249">
    <property type="entry name" value="Thioredoxin-like_sf"/>
</dbReference>
<dbReference type="SUPFAM" id="SSF52833">
    <property type="entry name" value="Thioredoxin-like"/>
    <property type="match status" value="1"/>
</dbReference>
<name>A0ABW5JZM6_9FLAO</name>
<comment type="caution">
    <text evidence="3">The sequence shown here is derived from an EMBL/GenBank/DDBJ whole genome shotgun (WGS) entry which is preliminary data.</text>
</comment>